<feature type="transmembrane region" description="Helical" evidence="7">
    <location>
        <begin position="197"/>
        <end position="216"/>
    </location>
</feature>
<dbReference type="InterPro" id="IPR035906">
    <property type="entry name" value="MetI-like_sf"/>
</dbReference>
<dbReference type="SUPFAM" id="SSF161098">
    <property type="entry name" value="MetI-like"/>
    <property type="match status" value="1"/>
</dbReference>
<dbReference type="EMBL" id="JGZE01000002">
    <property type="protein sequence ID" value="KFI79225.1"/>
    <property type="molecule type" value="Genomic_DNA"/>
</dbReference>
<evidence type="ECO:0000256" key="2">
    <source>
        <dbReference type="ARBA" id="ARBA00022448"/>
    </source>
</evidence>
<evidence type="ECO:0000256" key="7">
    <source>
        <dbReference type="RuleBase" id="RU363032"/>
    </source>
</evidence>
<keyword evidence="5 7" id="KW-1133">Transmembrane helix</keyword>
<dbReference type="STRING" id="1437603.GCA_000771525_01299"/>
<name>A0A087C7H5_9BIFI</name>
<keyword evidence="4 7" id="KW-0812">Transmembrane</keyword>
<evidence type="ECO:0000256" key="5">
    <source>
        <dbReference type="ARBA" id="ARBA00022989"/>
    </source>
</evidence>
<dbReference type="InterPro" id="IPR000515">
    <property type="entry name" value="MetI-like"/>
</dbReference>
<keyword evidence="3" id="KW-1003">Cell membrane</keyword>
<dbReference type="eggNOG" id="COG0600">
    <property type="taxonomic scope" value="Bacteria"/>
</dbReference>
<evidence type="ECO:0000313" key="9">
    <source>
        <dbReference type="EMBL" id="KFI79225.1"/>
    </source>
</evidence>
<protein>
    <submittedName>
        <fullName evidence="9">ABC transporter permease</fullName>
    </submittedName>
</protein>
<dbReference type="CDD" id="cd06261">
    <property type="entry name" value="TM_PBP2"/>
    <property type="match status" value="1"/>
</dbReference>
<dbReference type="Proteomes" id="UP000029082">
    <property type="component" value="Unassembled WGS sequence"/>
</dbReference>
<feature type="transmembrane region" description="Helical" evidence="7">
    <location>
        <begin position="236"/>
        <end position="258"/>
    </location>
</feature>
<dbReference type="GO" id="GO:0005886">
    <property type="term" value="C:plasma membrane"/>
    <property type="evidence" value="ECO:0007669"/>
    <property type="project" value="UniProtKB-SubCell"/>
</dbReference>
<keyword evidence="6 7" id="KW-0472">Membrane</keyword>
<proteinExistence type="inferred from homology"/>
<dbReference type="GO" id="GO:0055085">
    <property type="term" value="P:transmembrane transport"/>
    <property type="evidence" value="ECO:0007669"/>
    <property type="project" value="InterPro"/>
</dbReference>
<feature type="transmembrane region" description="Helical" evidence="7">
    <location>
        <begin position="20"/>
        <end position="39"/>
    </location>
</feature>
<evidence type="ECO:0000256" key="4">
    <source>
        <dbReference type="ARBA" id="ARBA00022692"/>
    </source>
</evidence>
<comment type="caution">
    <text evidence="9">The sequence shown here is derived from an EMBL/GenBank/DDBJ whole genome shotgun (WGS) entry which is preliminary data.</text>
</comment>
<evidence type="ECO:0000313" key="10">
    <source>
        <dbReference type="Proteomes" id="UP000029082"/>
    </source>
</evidence>
<evidence type="ECO:0000256" key="3">
    <source>
        <dbReference type="ARBA" id="ARBA00022475"/>
    </source>
</evidence>
<comment type="similarity">
    <text evidence="7">Belongs to the binding-protein-dependent transport system permease family.</text>
</comment>
<feature type="transmembrane region" description="Helical" evidence="7">
    <location>
        <begin position="140"/>
        <end position="156"/>
    </location>
</feature>
<dbReference type="AlphaFoldDB" id="A0A087C7H5"/>
<gene>
    <name evidence="9" type="ORF">BMON_0423</name>
</gene>
<keyword evidence="10" id="KW-1185">Reference proteome</keyword>
<dbReference type="Gene3D" id="1.10.3720.10">
    <property type="entry name" value="MetI-like"/>
    <property type="match status" value="1"/>
</dbReference>
<keyword evidence="2 7" id="KW-0813">Transport</keyword>
<organism evidence="9 10">
    <name type="scientific">Bifidobacterium mongoliense DSM 21395</name>
    <dbReference type="NCBI Taxonomy" id="1437603"/>
    <lineage>
        <taxon>Bacteria</taxon>
        <taxon>Bacillati</taxon>
        <taxon>Actinomycetota</taxon>
        <taxon>Actinomycetes</taxon>
        <taxon>Bifidobacteriales</taxon>
        <taxon>Bifidobacteriaceae</taxon>
        <taxon>Bifidobacterium</taxon>
    </lineage>
</organism>
<sequence>MSEELERRALLRSRFISRHLVPNVIRVLLIVLLIGLWQIGTNAKVLDSFTLGSPQGIWKSFAMSVADGSIVTDCLSTLSSTVVGFVIGSALGVLSGLALWFVPKVMRLIDPIVVTLNGLPKIALGPLIIIWFGSGKVSKIILAAFATFIIALLNSCEGSAKVNEESVSLVRSMGASKWQLFAKVIVPSSMPWIISAFRVNVGLALLAVIGGEFISADAGLGRKAAVAGNLYDLNGIWVSVLLILVLAALLNVVVSWVARRIEKIV</sequence>
<feature type="domain" description="ABC transmembrane type-1" evidence="8">
    <location>
        <begin position="74"/>
        <end position="254"/>
    </location>
</feature>
<feature type="transmembrane region" description="Helical" evidence="7">
    <location>
        <begin position="82"/>
        <end position="102"/>
    </location>
</feature>
<dbReference type="PANTHER" id="PTHR30151:SF19">
    <property type="entry name" value="ABC TRANSPORTER PERMEASE"/>
    <property type="match status" value="1"/>
</dbReference>
<dbReference type="Pfam" id="PF00528">
    <property type="entry name" value="BPD_transp_1"/>
    <property type="match status" value="1"/>
</dbReference>
<accession>A0A087C7H5</accession>
<evidence type="ECO:0000256" key="1">
    <source>
        <dbReference type="ARBA" id="ARBA00004651"/>
    </source>
</evidence>
<feature type="transmembrane region" description="Helical" evidence="7">
    <location>
        <begin position="114"/>
        <end position="134"/>
    </location>
</feature>
<dbReference type="PANTHER" id="PTHR30151">
    <property type="entry name" value="ALKANE SULFONATE ABC TRANSPORTER-RELATED, MEMBRANE SUBUNIT"/>
    <property type="match status" value="1"/>
</dbReference>
<comment type="subcellular location">
    <subcellularLocation>
        <location evidence="1 7">Cell membrane</location>
        <topology evidence="1 7">Multi-pass membrane protein</topology>
    </subcellularLocation>
</comment>
<evidence type="ECO:0000256" key="6">
    <source>
        <dbReference type="ARBA" id="ARBA00023136"/>
    </source>
</evidence>
<dbReference type="PROSITE" id="PS50928">
    <property type="entry name" value="ABC_TM1"/>
    <property type="match status" value="1"/>
</dbReference>
<reference evidence="9 10" key="1">
    <citation type="submission" date="2014-03" db="EMBL/GenBank/DDBJ databases">
        <title>Genomics of Bifidobacteria.</title>
        <authorList>
            <person name="Ventura M."/>
            <person name="Milani C."/>
            <person name="Lugli G.A."/>
        </authorList>
    </citation>
    <scope>NUCLEOTIDE SEQUENCE [LARGE SCALE GENOMIC DNA]</scope>
    <source>
        <strain evidence="9 10">DSM 21395</strain>
    </source>
</reference>
<evidence type="ECO:0000259" key="8">
    <source>
        <dbReference type="PROSITE" id="PS50928"/>
    </source>
</evidence>